<feature type="compositionally biased region" description="Low complexity" evidence="5">
    <location>
        <begin position="110"/>
        <end position="142"/>
    </location>
</feature>
<feature type="compositionally biased region" description="Low complexity" evidence="5">
    <location>
        <begin position="35"/>
        <end position="48"/>
    </location>
</feature>
<evidence type="ECO:0000259" key="7">
    <source>
        <dbReference type="Pfam" id="PF05154"/>
    </source>
</evidence>
<evidence type="ECO:0000256" key="4">
    <source>
        <dbReference type="ARBA" id="ARBA00023136"/>
    </source>
</evidence>
<proteinExistence type="predicted"/>
<dbReference type="EMBL" id="CP060696">
    <property type="protein sequence ID" value="QNO17994.1"/>
    <property type="molecule type" value="Genomic_DNA"/>
</dbReference>
<evidence type="ECO:0000256" key="3">
    <source>
        <dbReference type="ARBA" id="ARBA00022989"/>
    </source>
</evidence>
<feature type="domain" description="TM2" evidence="7">
    <location>
        <begin position="185"/>
        <end position="233"/>
    </location>
</feature>
<dbReference type="AlphaFoldDB" id="A0A7G9WH32"/>
<comment type="subcellular location">
    <subcellularLocation>
        <location evidence="1">Membrane</location>
        <topology evidence="1">Multi-pass membrane protein</topology>
    </subcellularLocation>
</comment>
<evidence type="ECO:0000256" key="1">
    <source>
        <dbReference type="ARBA" id="ARBA00004141"/>
    </source>
</evidence>
<evidence type="ECO:0000256" key="6">
    <source>
        <dbReference type="SAM" id="Phobius"/>
    </source>
</evidence>
<dbReference type="GO" id="GO:0016020">
    <property type="term" value="C:membrane"/>
    <property type="evidence" value="ECO:0007669"/>
    <property type="project" value="UniProtKB-SubCell"/>
</dbReference>
<dbReference type="Pfam" id="PF05154">
    <property type="entry name" value="TM2"/>
    <property type="match status" value="1"/>
</dbReference>
<dbReference type="InterPro" id="IPR007829">
    <property type="entry name" value="TM2"/>
</dbReference>
<reference evidence="8 9" key="1">
    <citation type="submission" date="2020-08" db="EMBL/GenBank/DDBJ databases">
        <authorList>
            <person name="Ren C."/>
            <person name="Gu Y."/>
            <person name="Xu Y."/>
        </authorList>
    </citation>
    <scope>NUCLEOTIDE SEQUENCE [LARGE SCALE GENOMIC DNA]</scope>
    <source>
        <strain evidence="8 9">LBM18003</strain>
    </source>
</reference>
<keyword evidence="3 6" id="KW-1133">Transmembrane helix</keyword>
<accession>A0A7G9WH32</accession>
<name>A0A7G9WH32_9FIRM</name>
<protein>
    <submittedName>
        <fullName evidence="8">NINE protein</fullName>
    </submittedName>
</protein>
<dbReference type="Proteomes" id="UP000516046">
    <property type="component" value="Chromosome"/>
</dbReference>
<evidence type="ECO:0000313" key="8">
    <source>
        <dbReference type="EMBL" id="QNO17994.1"/>
    </source>
</evidence>
<feature type="transmembrane region" description="Helical" evidence="6">
    <location>
        <begin position="212"/>
        <end position="245"/>
    </location>
</feature>
<feature type="compositionally biased region" description="Low complexity" evidence="5">
    <location>
        <begin position="66"/>
        <end position="77"/>
    </location>
</feature>
<evidence type="ECO:0000313" key="9">
    <source>
        <dbReference type="Proteomes" id="UP000516046"/>
    </source>
</evidence>
<evidence type="ECO:0000256" key="5">
    <source>
        <dbReference type="SAM" id="MobiDB-lite"/>
    </source>
</evidence>
<dbReference type="Gene3D" id="4.10.1060.50">
    <property type="match status" value="1"/>
</dbReference>
<keyword evidence="2 6" id="KW-0812">Transmembrane</keyword>
<feature type="compositionally biased region" description="Polar residues" evidence="5">
    <location>
        <begin position="82"/>
        <end position="108"/>
    </location>
</feature>
<sequence>MDNKKICPSCGAANPADSSYCEQCGVLLEAAVTTTAASNSAAAQPTPAVTDAEPAAVNANSVEQTAASAEPEANAPAGSHTDAPQQPFQPEGSAQTSSYQQSGAAPSGNQPPYQQQGYGFGQQPGAAPADNQPPYQQPGYGFGQQQGEVPYAARPAAPQYPFGQVNRVFGHFDGYFVPGSMTPVRNRVAAAVLCLLLGPFGIHKFYTGQWGWGIVSLFLLITLGWTGWIWGIVYAVALVEAILLFTMSNEDFQNKYHVRAS</sequence>
<dbReference type="KEGG" id="caml:H6X83_13950"/>
<feature type="region of interest" description="Disordered" evidence="5">
    <location>
        <begin position="35"/>
        <end position="142"/>
    </location>
</feature>
<dbReference type="RefSeq" id="WP_212507059.1">
    <property type="nucleotide sequence ID" value="NZ_CP060696.1"/>
</dbReference>
<gene>
    <name evidence="8" type="ORF">H6X83_13950</name>
</gene>
<keyword evidence="9" id="KW-1185">Reference proteome</keyword>
<feature type="transmembrane region" description="Helical" evidence="6">
    <location>
        <begin position="188"/>
        <end position="206"/>
    </location>
</feature>
<keyword evidence="4 6" id="KW-0472">Membrane</keyword>
<evidence type="ECO:0000256" key="2">
    <source>
        <dbReference type="ARBA" id="ARBA00022692"/>
    </source>
</evidence>
<dbReference type="InterPro" id="IPR038587">
    <property type="entry name" value="Ribosomal_eL40_sf"/>
</dbReference>
<organism evidence="8 9">
    <name type="scientific">Caproicibacterium amylolyticum</name>
    <dbReference type="NCBI Taxonomy" id="2766537"/>
    <lineage>
        <taxon>Bacteria</taxon>
        <taxon>Bacillati</taxon>
        <taxon>Bacillota</taxon>
        <taxon>Clostridia</taxon>
        <taxon>Eubacteriales</taxon>
        <taxon>Oscillospiraceae</taxon>
        <taxon>Caproicibacterium</taxon>
    </lineage>
</organism>